<evidence type="ECO:0000313" key="1">
    <source>
        <dbReference type="EMBL" id="CEG10123.1"/>
    </source>
</evidence>
<evidence type="ECO:0000313" key="2">
    <source>
        <dbReference type="Proteomes" id="UP000035762"/>
    </source>
</evidence>
<protein>
    <submittedName>
        <fullName evidence="1">Uncharacterized protein</fullName>
    </submittedName>
</protein>
<name>A0A090N8J1_AFIFE</name>
<comment type="caution">
    <text evidence="1">The sequence shown here is derived from an EMBL/GenBank/DDBJ whole genome shotgun (WGS) entry which is preliminary data.</text>
</comment>
<organism evidence="1 2">
    <name type="scientific">Afipia felis</name>
    <name type="common">Cat scratch disease bacillus</name>
    <dbReference type="NCBI Taxonomy" id="1035"/>
    <lineage>
        <taxon>Bacteria</taxon>
        <taxon>Pseudomonadati</taxon>
        <taxon>Pseudomonadota</taxon>
        <taxon>Alphaproteobacteria</taxon>
        <taxon>Hyphomicrobiales</taxon>
        <taxon>Nitrobacteraceae</taxon>
        <taxon>Afipia</taxon>
    </lineage>
</organism>
<dbReference type="Proteomes" id="UP000035762">
    <property type="component" value="Unassembled WGS sequence"/>
</dbReference>
<dbReference type="AlphaFoldDB" id="A0A090N8J1"/>
<proteinExistence type="predicted"/>
<reference evidence="1 2" key="1">
    <citation type="journal article" date="2014" name="Genome Announc.">
        <title>Genome Sequence of Afipia felis Strain 76713, Isolated in Hospital Water Using an Amoeba Co-Culture Procedure.</title>
        <authorList>
            <person name="Benamar S."/>
            <person name="La Scola B."/>
            <person name="Croce O."/>
        </authorList>
    </citation>
    <scope>NUCLEOTIDE SEQUENCE [LARGE SCALE GENOMIC DNA]</scope>
    <source>
        <strain evidence="1 2">76713</strain>
    </source>
</reference>
<gene>
    <name evidence="1" type="ORF">BN961_03558</name>
</gene>
<dbReference type="EMBL" id="CCAZ020000002">
    <property type="protein sequence ID" value="CEG10123.1"/>
    <property type="molecule type" value="Genomic_DNA"/>
</dbReference>
<sequence length="544" mass="58993">MRHQRAFDFRRAHAMTGDVDDVIDAAGDPVITVGIAAAAVAGEVLALVGGEVGLLETFVVAVDGAHLARPRFGDAQVAAAFALQHLAVGIDDLRHHAEERLGRRARLLCDGARQWRDHDAAGFGLPPGIDHRAAGITDHAVVPFPGFRVDRLADRAEQPQRFARGLLHRLVTGLHQRADRRRRGVEDVDLVLVDDVPEPRIVRIVRHAFEHHRGRAVGERPVQNVAVAGDPADVGGAPVDVAVVIIEDVLVRHRHEDQITGGGVQHAFRLSGRTRSVEDEQRIFRVHRLARAFAFDHGGGLVVPDVALRIHVDLAAGALDDDHPVHLAVDLLDRGIDVGLHRDGASAAQTLVGGDDDARLAVAQAAGDGVGREAAEHHRMDRADARAGEDRIRRLRDHRQIDGDAVALLDVAQPQDVGHLADFVVQLAIGDVARFRRIVALPDDGGLVAALLQMPVDAVVGGVENTILEPFDRDLAEFERGVLHLGERLDPVHPLGRLAPEPVRVLDRARVHVVVLCLIDIGAFGPLWRDWMDSLGHCLLPDRP</sequence>
<accession>A0A090N8J1</accession>
<dbReference type="AntiFam" id="ANF00075">
    <property type="entry name" value="Shadow ORF (opposite prpE)"/>
</dbReference>
<keyword evidence="2" id="KW-1185">Reference proteome</keyword>